<dbReference type="EMBL" id="CM042050">
    <property type="protein sequence ID" value="KAI3736235.1"/>
    <property type="molecule type" value="Genomic_DNA"/>
</dbReference>
<proteinExistence type="predicted"/>
<keyword evidence="2" id="KW-1185">Reference proteome</keyword>
<evidence type="ECO:0000313" key="1">
    <source>
        <dbReference type="EMBL" id="KAI3736235.1"/>
    </source>
</evidence>
<reference evidence="2" key="1">
    <citation type="journal article" date="2022" name="Mol. Ecol. Resour.">
        <title>The genomes of chicory, endive, great burdock and yacon provide insights into Asteraceae palaeo-polyploidization history and plant inulin production.</title>
        <authorList>
            <person name="Fan W."/>
            <person name="Wang S."/>
            <person name="Wang H."/>
            <person name="Wang A."/>
            <person name="Jiang F."/>
            <person name="Liu H."/>
            <person name="Zhao H."/>
            <person name="Xu D."/>
            <person name="Zhang Y."/>
        </authorList>
    </citation>
    <scope>NUCLEOTIDE SEQUENCE [LARGE SCALE GENOMIC DNA]</scope>
    <source>
        <strain evidence="2">cv. Niubang</strain>
    </source>
</reference>
<protein>
    <submittedName>
        <fullName evidence="1">Uncharacterized protein</fullName>
    </submittedName>
</protein>
<gene>
    <name evidence="1" type="ORF">L6452_15773</name>
</gene>
<organism evidence="1 2">
    <name type="scientific">Arctium lappa</name>
    <name type="common">Greater burdock</name>
    <name type="synonym">Lappa major</name>
    <dbReference type="NCBI Taxonomy" id="4217"/>
    <lineage>
        <taxon>Eukaryota</taxon>
        <taxon>Viridiplantae</taxon>
        <taxon>Streptophyta</taxon>
        <taxon>Embryophyta</taxon>
        <taxon>Tracheophyta</taxon>
        <taxon>Spermatophyta</taxon>
        <taxon>Magnoliopsida</taxon>
        <taxon>eudicotyledons</taxon>
        <taxon>Gunneridae</taxon>
        <taxon>Pentapetalae</taxon>
        <taxon>asterids</taxon>
        <taxon>campanulids</taxon>
        <taxon>Asterales</taxon>
        <taxon>Asteraceae</taxon>
        <taxon>Carduoideae</taxon>
        <taxon>Cardueae</taxon>
        <taxon>Arctiinae</taxon>
        <taxon>Arctium</taxon>
    </lineage>
</organism>
<evidence type="ECO:0000313" key="2">
    <source>
        <dbReference type="Proteomes" id="UP001055879"/>
    </source>
</evidence>
<name>A0ACB9CPU1_ARCLA</name>
<comment type="caution">
    <text evidence="1">The sequence shown here is derived from an EMBL/GenBank/DDBJ whole genome shotgun (WGS) entry which is preliminary data.</text>
</comment>
<accession>A0ACB9CPU1</accession>
<dbReference type="Proteomes" id="UP001055879">
    <property type="component" value="Linkage Group LG04"/>
</dbReference>
<sequence>MMKFTPKSSPLLKNWGTQSKGEEIRAEDDHQETPWIQGEEIRGEDSPIEKHDQIQGEKTQLNEDTMQFVSDSDSFCSDFDDLPSVSGQPSIPISTSDIISQSPDMNTSTSIPDKGKASMMSEMEKKAKQKKKEEMLRRSKQLKSFRCPPPPRASIDDLNHTDEQLAEAIQLQEEQDVIQRDKKEVDQKEK</sequence>
<reference evidence="1 2" key="2">
    <citation type="journal article" date="2022" name="Mol. Ecol. Resour.">
        <title>The genomes of chicory, endive, great burdock and yacon provide insights into Asteraceae paleo-polyploidization history and plant inulin production.</title>
        <authorList>
            <person name="Fan W."/>
            <person name="Wang S."/>
            <person name="Wang H."/>
            <person name="Wang A."/>
            <person name="Jiang F."/>
            <person name="Liu H."/>
            <person name="Zhao H."/>
            <person name="Xu D."/>
            <person name="Zhang Y."/>
        </authorList>
    </citation>
    <scope>NUCLEOTIDE SEQUENCE [LARGE SCALE GENOMIC DNA]</scope>
    <source>
        <strain evidence="2">cv. Niubang</strain>
    </source>
</reference>